<protein>
    <submittedName>
        <fullName evidence="1">Uncharacterized protein</fullName>
    </submittedName>
</protein>
<comment type="caution">
    <text evidence="1">The sequence shown here is derived from an EMBL/GenBank/DDBJ whole genome shotgun (WGS) entry which is preliminary data.</text>
</comment>
<evidence type="ECO:0000313" key="2">
    <source>
        <dbReference type="Proteomes" id="UP000231632"/>
    </source>
</evidence>
<dbReference type="STRING" id="1921010.MMIC_P1984"/>
<dbReference type="AlphaFoldDB" id="A0A1L8CQ02"/>
<reference evidence="1 2" key="1">
    <citation type="journal article" date="2017" name="Arch. Microbiol.">
        <title>Mariprofundus micogutta sp. nov., a novel iron-oxidizing zetaproteobacterium isolated from a deep-sea hydrothermal field at the Bayonnaise knoll of the Izu-Ogasawara arc, and a description of Mariprofundales ord. nov. and Zetaproteobacteria classis nov.</title>
        <authorList>
            <person name="Makita H."/>
            <person name="Tanaka E."/>
            <person name="Mitsunobu S."/>
            <person name="Miyazaki M."/>
            <person name="Nunoura T."/>
            <person name="Uematsu K."/>
            <person name="Takaki Y."/>
            <person name="Nishi S."/>
            <person name="Shimamura S."/>
            <person name="Takai K."/>
        </authorList>
    </citation>
    <scope>NUCLEOTIDE SEQUENCE [LARGE SCALE GENOMIC DNA]</scope>
    <source>
        <strain evidence="1 2">ET2</strain>
    </source>
</reference>
<evidence type="ECO:0000313" key="1">
    <source>
        <dbReference type="EMBL" id="GAV21005.1"/>
    </source>
</evidence>
<proteinExistence type="predicted"/>
<organism evidence="1 2">
    <name type="scientific">Mariprofundus micogutta</name>
    <dbReference type="NCBI Taxonomy" id="1921010"/>
    <lineage>
        <taxon>Bacteria</taxon>
        <taxon>Pseudomonadati</taxon>
        <taxon>Pseudomonadota</taxon>
        <taxon>Candidatius Mariprofundia</taxon>
        <taxon>Mariprofundales</taxon>
        <taxon>Mariprofundaceae</taxon>
        <taxon>Mariprofundus</taxon>
    </lineage>
</organism>
<name>A0A1L8CQ02_9PROT</name>
<dbReference type="EMBL" id="BDFD01000019">
    <property type="protein sequence ID" value="GAV21005.1"/>
    <property type="molecule type" value="Genomic_DNA"/>
</dbReference>
<keyword evidence="2" id="KW-1185">Reference proteome</keyword>
<accession>A0A1L8CQ02</accession>
<dbReference type="Proteomes" id="UP000231632">
    <property type="component" value="Unassembled WGS sequence"/>
</dbReference>
<sequence>MDDPQVLEKFHECANLMIQSSDTGQVQLGYEMLNVVDTCLAQLKEDKLS</sequence>
<gene>
    <name evidence="1" type="ORF">MMIC_P1984</name>
</gene>